<dbReference type="GO" id="GO:0016301">
    <property type="term" value="F:kinase activity"/>
    <property type="evidence" value="ECO:0007669"/>
    <property type="project" value="UniProtKB-KW"/>
</dbReference>
<evidence type="ECO:0000259" key="12">
    <source>
        <dbReference type="Pfam" id="PF13793"/>
    </source>
</evidence>
<evidence type="ECO:0000313" key="13">
    <source>
        <dbReference type="EMBL" id="GAF82375.1"/>
    </source>
</evidence>
<dbReference type="GO" id="GO:0000287">
    <property type="term" value="F:magnesium ion binding"/>
    <property type="evidence" value="ECO:0007669"/>
    <property type="project" value="InterPro"/>
</dbReference>
<dbReference type="InterPro" id="IPR037514">
    <property type="entry name" value="Rib-P_diPkinase_arc"/>
</dbReference>
<dbReference type="PANTHER" id="PTHR10210:SF32">
    <property type="entry name" value="RIBOSE-PHOSPHATE PYROPHOSPHOKINASE 2"/>
    <property type="match status" value="1"/>
</dbReference>
<name>X0U1Q1_9ZZZZ</name>
<keyword evidence="2" id="KW-0963">Cytoplasm</keyword>
<evidence type="ECO:0000256" key="6">
    <source>
        <dbReference type="ARBA" id="ARBA00022741"/>
    </source>
</evidence>
<dbReference type="InterPro" id="IPR029099">
    <property type="entry name" value="Pribosyltran_N"/>
</dbReference>
<dbReference type="SUPFAM" id="SSF53271">
    <property type="entry name" value="PRTase-like"/>
    <property type="match status" value="2"/>
</dbReference>
<reference evidence="13" key="1">
    <citation type="journal article" date="2014" name="Front. Microbiol.">
        <title>High frequency of phylogenetically diverse reductive dehalogenase-homologous genes in deep subseafloor sedimentary metagenomes.</title>
        <authorList>
            <person name="Kawai M."/>
            <person name="Futagami T."/>
            <person name="Toyoda A."/>
            <person name="Takaki Y."/>
            <person name="Nishi S."/>
            <person name="Hori S."/>
            <person name="Arai W."/>
            <person name="Tsubouchi T."/>
            <person name="Morono Y."/>
            <person name="Uchiyama I."/>
            <person name="Ito T."/>
            <person name="Fujiyama A."/>
            <person name="Inagaki F."/>
            <person name="Takami H."/>
        </authorList>
    </citation>
    <scope>NUCLEOTIDE SEQUENCE</scope>
    <source>
        <strain evidence="13">Expedition CK06-06</strain>
    </source>
</reference>
<evidence type="ECO:0000256" key="9">
    <source>
        <dbReference type="ARBA" id="ARBA00022842"/>
    </source>
</evidence>
<evidence type="ECO:0000259" key="11">
    <source>
        <dbReference type="Pfam" id="PF00156"/>
    </source>
</evidence>
<keyword evidence="7" id="KW-0418">Kinase</keyword>
<feature type="domain" description="Ribose-phosphate pyrophosphokinase N-terminal" evidence="12">
    <location>
        <begin position="2"/>
        <end position="116"/>
    </location>
</feature>
<dbReference type="SMART" id="SM01400">
    <property type="entry name" value="Pribosyltran_N"/>
    <property type="match status" value="1"/>
</dbReference>
<dbReference type="GO" id="GO:0006015">
    <property type="term" value="P:5-phosphoribose 1-diphosphate biosynthetic process"/>
    <property type="evidence" value="ECO:0007669"/>
    <property type="project" value="TreeGrafter"/>
</dbReference>
<protein>
    <recommendedName>
        <fullName evidence="1">ribose-phosphate diphosphokinase</fullName>
        <ecNumber evidence="1">2.7.6.1</ecNumber>
    </recommendedName>
</protein>
<dbReference type="EMBL" id="BARS01002179">
    <property type="protein sequence ID" value="GAF82375.1"/>
    <property type="molecule type" value="Genomic_DNA"/>
</dbReference>
<evidence type="ECO:0000256" key="2">
    <source>
        <dbReference type="ARBA" id="ARBA00022490"/>
    </source>
</evidence>
<dbReference type="Pfam" id="PF00156">
    <property type="entry name" value="Pribosyltran"/>
    <property type="match status" value="1"/>
</dbReference>
<keyword evidence="4" id="KW-0479">Metal-binding</keyword>
<keyword evidence="9" id="KW-0460">Magnesium</keyword>
<comment type="caution">
    <text evidence="13">The sequence shown here is derived from an EMBL/GenBank/DDBJ whole genome shotgun (WGS) entry which is preliminary data.</text>
</comment>
<dbReference type="InterPro" id="IPR000836">
    <property type="entry name" value="PRTase_dom"/>
</dbReference>
<evidence type="ECO:0000256" key="5">
    <source>
        <dbReference type="ARBA" id="ARBA00022727"/>
    </source>
</evidence>
<dbReference type="Gene3D" id="3.40.50.2020">
    <property type="match status" value="2"/>
</dbReference>
<dbReference type="HAMAP" id="MF_00583_A">
    <property type="entry name" value="RibP_PPkinase_A"/>
    <property type="match status" value="1"/>
</dbReference>
<dbReference type="FunFam" id="3.40.50.2020:FF:000014">
    <property type="entry name" value="Ribose-phosphate pyrophosphokinase 1"/>
    <property type="match status" value="1"/>
</dbReference>
<keyword evidence="5" id="KW-0545">Nucleotide biosynthesis</keyword>
<evidence type="ECO:0000256" key="3">
    <source>
        <dbReference type="ARBA" id="ARBA00022679"/>
    </source>
</evidence>
<dbReference type="GO" id="GO:0002189">
    <property type="term" value="C:ribose phosphate diphosphokinase complex"/>
    <property type="evidence" value="ECO:0007669"/>
    <property type="project" value="TreeGrafter"/>
</dbReference>
<dbReference type="EC" id="2.7.6.1" evidence="1"/>
<feature type="non-terminal residue" evidence="13">
    <location>
        <position position="1"/>
    </location>
</feature>
<dbReference type="GO" id="GO:0004749">
    <property type="term" value="F:ribose phosphate diphosphokinase activity"/>
    <property type="evidence" value="ECO:0007669"/>
    <property type="project" value="UniProtKB-EC"/>
</dbReference>
<comment type="catalytic activity">
    <reaction evidence="10">
        <text>D-ribose 5-phosphate + ATP = 5-phospho-alpha-D-ribose 1-diphosphate + AMP + H(+)</text>
        <dbReference type="Rhea" id="RHEA:15609"/>
        <dbReference type="ChEBI" id="CHEBI:15378"/>
        <dbReference type="ChEBI" id="CHEBI:30616"/>
        <dbReference type="ChEBI" id="CHEBI:58017"/>
        <dbReference type="ChEBI" id="CHEBI:78346"/>
        <dbReference type="ChEBI" id="CHEBI:456215"/>
        <dbReference type="EC" id="2.7.6.1"/>
    </reaction>
</comment>
<proteinExistence type="inferred from homology"/>
<dbReference type="Pfam" id="PF13793">
    <property type="entry name" value="Pribosyltran_N"/>
    <property type="match status" value="1"/>
</dbReference>
<organism evidence="13">
    <name type="scientific">marine sediment metagenome</name>
    <dbReference type="NCBI Taxonomy" id="412755"/>
    <lineage>
        <taxon>unclassified sequences</taxon>
        <taxon>metagenomes</taxon>
        <taxon>ecological metagenomes</taxon>
    </lineage>
</organism>
<dbReference type="CDD" id="cd06223">
    <property type="entry name" value="PRTases_typeI"/>
    <property type="match status" value="1"/>
</dbReference>
<feature type="domain" description="Phosphoribosyltransferase" evidence="11">
    <location>
        <begin position="167"/>
        <end position="249"/>
    </location>
</feature>
<dbReference type="InterPro" id="IPR029057">
    <property type="entry name" value="PRTase-like"/>
</dbReference>
<evidence type="ECO:0000256" key="1">
    <source>
        <dbReference type="ARBA" id="ARBA00013247"/>
    </source>
</evidence>
<keyword evidence="6" id="KW-0547">Nucleotide-binding</keyword>
<keyword evidence="8" id="KW-0067">ATP-binding</keyword>
<dbReference type="GO" id="GO:0005524">
    <property type="term" value="F:ATP binding"/>
    <property type="evidence" value="ECO:0007669"/>
    <property type="project" value="UniProtKB-KW"/>
</dbReference>
<dbReference type="GO" id="GO:0006164">
    <property type="term" value="P:purine nucleotide biosynthetic process"/>
    <property type="evidence" value="ECO:0007669"/>
    <property type="project" value="TreeGrafter"/>
</dbReference>
<evidence type="ECO:0000256" key="8">
    <source>
        <dbReference type="ARBA" id="ARBA00022840"/>
    </source>
</evidence>
<gene>
    <name evidence="13" type="ORF">S01H1_04089</name>
</gene>
<dbReference type="AlphaFoldDB" id="X0U1Q1"/>
<evidence type="ECO:0000256" key="4">
    <source>
        <dbReference type="ARBA" id="ARBA00022723"/>
    </source>
</evidence>
<dbReference type="PANTHER" id="PTHR10210">
    <property type="entry name" value="RIBOSE-PHOSPHATE DIPHOSPHOKINASE FAMILY MEMBER"/>
    <property type="match status" value="1"/>
</dbReference>
<dbReference type="GO" id="GO:0005737">
    <property type="term" value="C:cytoplasm"/>
    <property type="evidence" value="ECO:0007669"/>
    <property type="project" value="TreeGrafter"/>
</dbReference>
<evidence type="ECO:0000256" key="10">
    <source>
        <dbReference type="ARBA" id="ARBA00049535"/>
    </source>
</evidence>
<accession>X0U1Q1</accession>
<dbReference type="NCBIfam" id="TIGR01251">
    <property type="entry name" value="ribP_PPkin"/>
    <property type="match status" value="1"/>
</dbReference>
<sequence length="295" mass="31481">IVIPGPASLELGEKIAEKMGVDAHPVDHRLFPDGESYIRLTAPVEGETAVVVQTTFPNPDRGMMQLFLMVRAAKDLGAGRIVCVVPYLAYSRQDKRFLEGEALSLDTVVNLLENAGGDELVVVDAHNEESLERLQEKTRLGMVNLSAMPLIAGHLRSLGFDGAYSLSPDEGAKHLADAAAEVLGGGSGFFEKTRHRATGEIEMVVRDLEIRGKDAVVFDDIISSGGTTTAAVRGLKKFGAHKVAAACTHGLFMGDAEERIREAGADLILSTDTVQTPLSRVTVAGLVADHLEKAV</sequence>
<keyword evidence="3" id="KW-0808">Transferase</keyword>
<evidence type="ECO:0000256" key="7">
    <source>
        <dbReference type="ARBA" id="ARBA00022777"/>
    </source>
</evidence>
<dbReference type="InterPro" id="IPR005946">
    <property type="entry name" value="Rib-P_diPkinase"/>
</dbReference>